<dbReference type="Proteomes" id="UP000734823">
    <property type="component" value="Unassembled WGS sequence"/>
</dbReference>
<keyword evidence="3" id="KW-1185">Reference proteome</keyword>
<organism evidence="2 3">
    <name type="scientific">Actinokineospora xionganensis</name>
    <dbReference type="NCBI Taxonomy" id="2684470"/>
    <lineage>
        <taxon>Bacteria</taxon>
        <taxon>Bacillati</taxon>
        <taxon>Actinomycetota</taxon>
        <taxon>Actinomycetes</taxon>
        <taxon>Pseudonocardiales</taxon>
        <taxon>Pseudonocardiaceae</taxon>
        <taxon>Actinokineospora</taxon>
    </lineage>
</organism>
<protein>
    <submittedName>
        <fullName evidence="2">DUF1837 domain-containing protein</fullName>
    </submittedName>
</protein>
<reference evidence="2 3" key="1">
    <citation type="submission" date="2020-06" db="EMBL/GenBank/DDBJ databases">
        <title>Actinokineospora xiongansis sp. nov., isolated from soil of Baiyangdian.</title>
        <authorList>
            <person name="Zhang X."/>
        </authorList>
    </citation>
    <scope>NUCLEOTIDE SEQUENCE [LARGE SCALE GENOMIC DNA]</scope>
    <source>
        <strain evidence="2 3">HBU206404</strain>
    </source>
</reference>
<dbReference type="EMBL" id="JABVED010000028">
    <property type="protein sequence ID" value="MBC6451348.1"/>
    <property type="molecule type" value="Genomic_DNA"/>
</dbReference>
<sequence>MDDEVGIGAVAAHLPSRYAETESLARIAKRFGKAKVSEFLRNKLPQTQRARSGDLGEILATTYLEEDCGYIVGPSRLVHRDHQEWAMRGDDVLGAKFDSASNVLLIKGEAKSRANAMASAVGDAREGLQREGGLPSPHSLTQFAERLLNTADDDLGEAILTLQLTRGVRPGIVTHLMFLFAGNDPSIHVKADLTTYGGVIAQQAVILQVQAHQDFVRTTFEKAIADGA</sequence>
<gene>
    <name evidence="2" type="ORF">GPZ80_29735</name>
</gene>
<feature type="domain" description="Anti-bacteriophage protein A/HamA C-terminal" evidence="1">
    <location>
        <begin position="12"/>
        <end position="223"/>
    </location>
</feature>
<accession>A0ABR7LF41</accession>
<proteinExistence type="predicted"/>
<evidence type="ECO:0000313" key="2">
    <source>
        <dbReference type="EMBL" id="MBC6451348.1"/>
    </source>
</evidence>
<evidence type="ECO:0000313" key="3">
    <source>
        <dbReference type="Proteomes" id="UP000734823"/>
    </source>
</evidence>
<dbReference type="Pfam" id="PF08878">
    <property type="entry name" value="HamA"/>
    <property type="match status" value="1"/>
</dbReference>
<evidence type="ECO:0000259" key="1">
    <source>
        <dbReference type="Pfam" id="PF08878"/>
    </source>
</evidence>
<name>A0ABR7LF41_9PSEU</name>
<comment type="caution">
    <text evidence="2">The sequence shown here is derived from an EMBL/GenBank/DDBJ whole genome shotgun (WGS) entry which is preliminary data.</text>
</comment>
<dbReference type="InterPro" id="IPR014976">
    <property type="entry name" value="AbpA_HamA_C"/>
</dbReference>